<dbReference type="OrthoDB" id="6618766at2759"/>
<evidence type="ECO:0000313" key="7">
    <source>
        <dbReference type="Proteomes" id="UP000499080"/>
    </source>
</evidence>
<feature type="disulfide bond" evidence="4">
    <location>
        <begin position="57"/>
        <end position="66"/>
    </location>
</feature>
<evidence type="ECO:0000256" key="1">
    <source>
        <dbReference type="ARBA" id="ARBA00022536"/>
    </source>
</evidence>
<comment type="caution">
    <text evidence="6">The sequence shown here is derived from an EMBL/GenBank/DDBJ whole genome shotgun (WGS) entry which is preliminary data.</text>
</comment>
<dbReference type="AlphaFoldDB" id="A0A4Y2TDV7"/>
<reference evidence="6 7" key="1">
    <citation type="journal article" date="2019" name="Sci. Rep.">
        <title>Orb-weaving spider Araneus ventricosus genome elucidates the spidroin gene catalogue.</title>
        <authorList>
            <person name="Kono N."/>
            <person name="Nakamura H."/>
            <person name="Ohtoshi R."/>
            <person name="Moran D.A.P."/>
            <person name="Shinohara A."/>
            <person name="Yoshida Y."/>
            <person name="Fujiwara M."/>
            <person name="Mori M."/>
            <person name="Tomita M."/>
            <person name="Arakawa K."/>
        </authorList>
    </citation>
    <scope>NUCLEOTIDE SEQUENCE [LARGE SCALE GENOMIC DNA]</scope>
</reference>
<organism evidence="6 7">
    <name type="scientific">Araneus ventricosus</name>
    <name type="common">Orbweaver spider</name>
    <name type="synonym">Epeira ventricosa</name>
    <dbReference type="NCBI Taxonomy" id="182803"/>
    <lineage>
        <taxon>Eukaryota</taxon>
        <taxon>Metazoa</taxon>
        <taxon>Ecdysozoa</taxon>
        <taxon>Arthropoda</taxon>
        <taxon>Chelicerata</taxon>
        <taxon>Arachnida</taxon>
        <taxon>Araneae</taxon>
        <taxon>Araneomorphae</taxon>
        <taxon>Entelegynae</taxon>
        <taxon>Araneoidea</taxon>
        <taxon>Araneidae</taxon>
        <taxon>Araneus</taxon>
    </lineage>
</organism>
<dbReference type="EMBL" id="BGPR01027954">
    <property type="protein sequence ID" value="GBN98828.1"/>
    <property type="molecule type" value="Genomic_DNA"/>
</dbReference>
<dbReference type="PROSITE" id="PS00022">
    <property type="entry name" value="EGF_1"/>
    <property type="match status" value="1"/>
</dbReference>
<accession>A0A4Y2TDV7</accession>
<protein>
    <recommendedName>
        <fullName evidence="5">EGF-like domain-containing protein</fullName>
    </recommendedName>
</protein>
<dbReference type="InterPro" id="IPR000742">
    <property type="entry name" value="EGF"/>
</dbReference>
<dbReference type="SMART" id="SM00181">
    <property type="entry name" value="EGF"/>
    <property type="match status" value="1"/>
</dbReference>
<keyword evidence="2" id="KW-0677">Repeat</keyword>
<dbReference type="Gene3D" id="2.10.25.10">
    <property type="entry name" value="Laminin"/>
    <property type="match status" value="1"/>
</dbReference>
<name>A0A4Y2TDV7_ARAVE</name>
<feature type="domain" description="EGF-like" evidence="5">
    <location>
        <begin position="32"/>
        <end position="67"/>
    </location>
</feature>
<keyword evidence="7" id="KW-1185">Reference proteome</keyword>
<proteinExistence type="predicted"/>
<sequence>MSFLHYVTKRKIDFTLLLYTDSTTAEDLFSCGDPCSPNPCKNDGTCDADATGFKCKCKGPWKGEMCEENCNCGEYSKSCRYNWKGDQICDCFPGYAEKYGSCDECNCGPYGSCSFQYGQKTCNCRPFAFEKNGICIIMESTTSEDTTAVRTTILPSTTQYCNCGEYSKSCRYNWKGEKICDCVPGYAEKYGSCE</sequence>
<comment type="caution">
    <text evidence="4">Lacks conserved residue(s) required for the propagation of feature annotation.</text>
</comment>
<evidence type="ECO:0000256" key="3">
    <source>
        <dbReference type="ARBA" id="ARBA00023157"/>
    </source>
</evidence>
<dbReference type="Pfam" id="PF00008">
    <property type="entry name" value="EGF"/>
    <property type="match status" value="1"/>
</dbReference>
<evidence type="ECO:0000256" key="2">
    <source>
        <dbReference type="ARBA" id="ARBA00022737"/>
    </source>
</evidence>
<dbReference type="FunFam" id="2.10.25.10:FF:000095">
    <property type="entry name" value="Notch, isoform B"/>
    <property type="match status" value="1"/>
</dbReference>
<feature type="non-terminal residue" evidence="6">
    <location>
        <position position="194"/>
    </location>
</feature>
<dbReference type="SUPFAM" id="SSF57196">
    <property type="entry name" value="EGF/Laminin"/>
    <property type="match status" value="1"/>
</dbReference>
<dbReference type="PROSITE" id="PS50026">
    <property type="entry name" value="EGF_3"/>
    <property type="match status" value="1"/>
</dbReference>
<evidence type="ECO:0000259" key="5">
    <source>
        <dbReference type="PROSITE" id="PS50026"/>
    </source>
</evidence>
<evidence type="ECO:0000256" key="4">
    <source>
        <dbReference type="PROSITE-ProRule" id="PRU00076"/>
    </source>
</evidence>
<evidence type="ECO:0000313" key="6">
    <source>
        <dbReference type="EMBL" id="GBN98828.1"/>
    </source>
</evidence>
<gene>
    <name evidence="6" type="ORF">AVEN_267446_1</name>
</gene>
<keyword evidence="3 4" id="KW-1015">Disulfide bond</keyword>
<keyword evidence="1 4" id="KW-0245">EGF-like domain</keyword>
<dbReference type="Proteomes" id="UP000499080">
    <property type="component" value="Unassembled WGS sequence"/>
</dbReference>